<comment type="caution">
    <text evidence="2">The sequence shown here is derived from an EMBL/GenBank/DDBJ whole genome shotgun (WGS) entry which is preliminary data.</text>
</comment>
<accession>A0A4R5QD23</accession>
<gene>
    <name evidence="2" type="ORF">E2C06_23270</name>
</gene>
<dbReference type="Pfam" id="PF03473">
    <property type="entry name" value="MOSC"/>
    <property type="match status" value="1"/>
</dbReference>
<dbReference type="AlphaFoldDB" id="A0A4R5QD23"/>
<dbReference type="EMBL" id="SMSJ01000042">
    <property type="protein sequence ID" value="TDH60247.1"/>
    <property type="molecule type" value="Genomic_DNA"/>
</dbReference>
<name>A0A4R5QD23_9PROT</name>
<dbReference type="InterPro" id="IPR011037">
    <property type="entry name" value="Pyrv_Knase-like_insert_dom_sf"/>
</dbReference>
<keyword evidence="3" id="KW-1185">Reference proteome</keyword>
<sequence length="161" mass="18221">MSPTPAWTGLVEHLHITARAFLPMHAQESIALVAGRGIEGDRYMLGIEQGFYSEKPEEGRQVTLFEVEVLEAIQRDYGVELLPEEHRRNITTRGVPLNWLVGRRFRIGPCLVEATRLSVPCRHIEEILDKQVFDPMIHRSGLNCRILEGGTVRVGDAVRPE</sequence>
<evidence type="ECO:0000313" key="3">
    <source>
        <dbReference type="Proteomes" id="UP000295096"/>
    </source>
</evidence>
<organism evidence="2 3">
    <name type="scientific">Dankookia rubra</name>
    <dbReference type="NCBI Taxonomy" id="1442381"/>
    <lineage>
        <taxon>Bacteria</taxon>
        <taxon>Pseudomonadati</taxon>
        <taxon>Pseudomonadota</taxon>
        <taxon>Alphaproteobacteria</taxon>
        <taxon>Acetobacterales</taxon>
        <taxon>Roseomonadaceae</taxon>
        <taxon>Dankookia</taxon>
    </lineage>
</organism>
<reference evidence="2 3" key="1">
    <citation type="journal article" date="2016" name="J. Microbiol.">
        <title>Dankookia rubra gen. nov., sp. nov., an alphaproteobacterium isolated from sediment of a shallow stream.</title>
        <authorList>
            <person name="Kim W.H."/>
            <person name="Kim D.H."/>
            <person name="Kang K."/>
            <person name="Ahn T.Y."/>
        </authorList>
    </citation>
    <scope>NUCLEOTIDE SEQUENCE [LARGE SCALE GENOMIC DNA]</scope>
    <source>
        <strain evidence="2 3">JCM30602</strain>
    </source>
</reference>
<dbReference type="PANTHER" id="PTHR36930:SF1">
    <property type="entry name" value="MOSC DOMAIN-CONTAINING PROTEIN"/>
    <property type="match status" value="1"/>
</dbReference>
<dbReference type="Gene3D" id="2.40.33.20">
    <property type="entry name" value="PK beta-barrel domain-like"/>
    <property type="match status" value="1"/>
</dbReference>
<dbReference type="Proteomes" id="UP000295096">
    <property type="component" value="Unassembled WGS sequence"/>
</dbReference>
<feature type="domain" description="MOSC" evidence="1">
    <location>
        <begin position="25"/>
        <end position="161"/>
    </location>
</feature>
<dbReference type="RefSeq" id="WP_133290990.1">
    <property type="nucleotide sequence ID" value="NZ_SMSJ01000042.1"/>
</dbReference>
<dbReference type="InterPro" id="IPR005302">
    <property type="entry name" value="MoCF_Sase_C"/>
</dbReference>
<dbReference type="InterPro" id="IPR052716">
    <property type="entry name" value="MOSC_domain"/>
</dbReference>
<dbReference type="PANTHER" id="PTHR36930">
    <property type="entry name" value="METAL-SULFUR CLUSTER BIOSYNTHESIS PROTEINS YUAD-RELATED"/>
    <property type="match status" value="1"/>
</dbReference>
<proteinExistence type="predicted"/>
<protein>
    <submittedName>
        <fullName evidence="2">MOSC domain-containing protein</fullName>
    </submittedName>
</protein>
<dbReference type="GO" id="GO:0003824">
    <property type="term" value="F:catalytic activity"/>
    <property type="evidence" value="ECO:0007669"/>
    <property type="project" value="InterPro"/>
</dbReference>
<dbReference type="SUPFAM" id="SSF50800">
    <property type="entry name" value="PK beta-barrel domain-like"/>
    <property type="match status" value="1"/>
</dbReference>
<dbReference type="OrthoDB" id="1550913at2"/>
<evidence type="ECO:0000259" key="1">
    <source>
        <dbReference type="PROSITE" id="PS51340"/>
    </source>
</evidence>
<dbReference type="GO" id="GO:0030151">
    <property type="term" value="F:molybdenum ion binding"/>
    <property type="evidence" value="ECO:0007669"/>
    <property type="project" value="InterPro"/>
</dbReference>
<dbReference type="GO" id="GO:0030170">
    <property type="term" value="F:pyridoxal phosphate binding"/>
    <property type="evidence" value="ECO:0007669"/>
    <property type="project" value="InterPro"/>
</dbReference>
<evidence type="ECO:0000313" key="2">
    <source>
        <dbReference type="EMBL" id="TDH60247.1"/>
    </source>
</evidence>
<dbReference type="PROSITE" id="PS51340">
    <property type="entry name" value="MOSC"/>
    <property type="match status" value="1"/>
</dbReference>